<feature type="compositionally biased region" description="Low complexity" evidence="2">
    <location>
        <begin position="336"/>
        <end position="346"/>
    </location>
</feature>
<evidence type="ECO:0000313" key="4">
    <source>
        <dbReference type="EMBL" id="PPQ64777.1"/>
    </source>
</evidence>
<feature type="compositionally biased region" description="Polar residues" evidence="2">
    <location>
        <begin position="1"/>
        <end position="34"/>
    </location>
</feature>
<dbReference type="InterPro" id="IPR013083">
    <property type="entry name" value="Znf_RING/FYVE/PHD"/>
</dbReference>
<reference evidence="4 5" key="1">
    <citation type="journal article" date="2018" name="Evol. Lett.">
        <title>Horizontal gene cluster transfer increased hallucinogenic mushroom diversity.</title>
        <authorList>
            <person name="Reynolds H.T."/>
            <person name="Vijayakumar V."/>
            <person name="Gluck-Thaler E."/>
            <person name="Korotkin H.B."/>
            <person name="Matheny P.B."/>
            <person name="Slot J.C."/>
        </authorList>
    </citation>
    <scope>NUCLEOTIDE SEQUENCE [LARGE SCALE GENOMIC DNA]</scope>
    <source>
        <strain evidence="4 5">2629</strain>
    </source>
</reference>
<evidence type="ECO:0000313" key="5">
    <source>
        <dbReference type="Proteomes" id="UP000284842"/>
    </source>
</evidence>
<dbReference type="GO" id="GO:0008270">
    <property type="term" value="F:zinc ion binding"/>
    <property type="evidence" value="ECO:0007669"/>
    <property type="project" value="UniProtKB-KW"/>
</dbReference>
<feature type="compositionally biased region" description="Polar residues" evidence="2">
    <location>
        <begin position="591"/>
        <end position="600"/>
    </location>
</feature>
<dbReference type="SUPFAM" id="SSF53300">
    <property type="entry name" value="vWA-like"/>
    <property type="match status" value="1"/>
</dbReference>
<organism evidence="4 5">
    <name type="scientific">Panaeolus cyanescens</name>
    <dbReference type="NCBI Taxonomy" id="181874"/>
    <lineage>
        <taxon>Eukaryota</taxon>
        <taxon>Fungi</taxon>
        <taxon>Dikarya</taxon>
        <taxon>Basidiomycota</taxon>
        <taxon>Agaricomycotina</taxon>
        <taxon>Agaricomycetes</taxon>
        <taxon>Agaricomycetidae</taxon>
        <taxon>Agaricales</taxon>
        <taxon>Agaricineae</taxon>
        <taxon>Galeropsidaceae</taxon>
        <taxon>Panaeolus</taxon>
    </lineage>
</organism>
<proteinExistence type="predicted"/>
<name>A0A409VEZ5_9AGAR</name>
<dbReference type="OrthoDB" id="299997at2759"/>
<dbReference type="InterPro" id="IPR001841">
    <property type="entry name" value="Znf_RING"/>
</dbReference>
<feature type="region of interest" description="Disordered" evidence="2">
    <location>
        <begin position="280"/>
        <end position="363"/>
    </location>
</feature>
<feature type="compositionally biased region" description="Basic residues" evidence="2">
    <location>
        <begin position="316"/>
        <end position="329"/>
    </location>
</feature>
<gene>
    <name evidence="4" type="ORF">CVT24_007863</name>
</gene>
<evidence type="ECO:0000256" key="2">
    <source>
        <dbReference type="SAM" id="MobiDB-lite"/>
    </source>
</evidence>
<feature type="compositionally biased region" description="Polar residues" evidence="2">
    <location>
        <begin position="43"/>
        <end position="57"/>
    </location>
</feature>
<dbReference type="InterPro" id="IPR036465">
    <property type="entry name" value="vWFA_dom_sf"/>
</dbReference>
<dbReference type="SUPFAM" id="SSF57850">
    <property type="entry name" value="RING/U-box"/>
    <property type="match status" value="1"/>
</dbReference>
<keyword evidence="1" id="KW-0479">Metal-binding</keyword>
<comment type="caution">
    <text evidence="4">The sequence shown here is derived from an EMBL/GenBank/DDBJ whole genome shotgun (WGS) entry which is preliminary data.</text>
</comment>
<dbReference type="STRING" id="181874.A0A409VEZ5"/>
<dbReference type="Proteomes" id="UP000284842">
    <property type="component" value="Unassembled WGS sequence"/>
</dbReference>
<dbReference type="GO" id="GO:0005085">
    <property type="term" value="F:guanyl-nucleotide exchange factor activity"/>
    <property type="evidence" value="ECO:0007669"/>
    <property type="project" value="InterPro"/>
</dbReference>
<dbReference type="InterPro" id="IPR011993">
    <property type="entry name" value="PH-like_dom_sf"/>
</dbReference>
<sequence length="1153" mass="126815">MKSVTTPSWISRSNVSTPSLDHQIPLTPTFTSPRTAPKPPSSPNKQTFKSGFQSVFRKQNKPPSLHSAYSASTTTSSENLTHSHPYSSMPPLPVVSTHSAVDDDDECPVCLEPLSFSFRLPGEKPHIVPECGHALHEACFIAVYGPPPNQSGRGVPRKTNIGVCGVCRRPMKVGDGDGGKSNKLAALTGMGDSRAAPLYPGRDTPTSRSRAPPPRPYDPNEDDPLDHTGSVKSQPTTEHPQYIVAPSIQVRPEFSSLTRTNDVSQPLTCIVVIELPGKRVANNIPGPVMPDAFARNGHRQEPNSGHSSPMLDHQQRQRQHHHHQHHHHHHPEDVSSRSQSNQQLNSPHESSHYAPSSNGRDSSIYQNTLIHSEEDSPFSAITEDLRNRIIDWKGHPLSDLGPLQMYDLLSVRRDSAIREFYVYLFKEAIICVVEEKKRGLGRLLSNASGLTDPGSIPSTSGQQKGVLRLKGRIYVRHIKNVTASSAAGEMSLTIDMEDELASFILIFKERSSLEAWKNNIQALVALFQAQNGIVERQEEPARPLDMEEFGGSSKAMRMLSGSTQTSVSTVDSLLHNTRSTVSSSTSNGSNLRYNGSSGNKLATLGEDDELSNYDSPVTLVTPHTSSGPSNSLSPLPHPPLDLILVISLPPPTALPSTAQLKVRVIKTTLDFLIASLGPKDRLSIVTFEVGIGGRVRKTPYLCVGKTHSRNRLQKFVDETGAKLEESADEFLVKGSRDEKTDVVTAVNHGLDVVLQRKARNPCSGMILVSDASDSTRRAQMDLVLARAEAGNVPIHSFGYGRSHDPASLWLMSNHTSGTYTFVKDWYDLRDCVAGCVGGMMSIGLLNMKLHLKIVDSHRFRIRKVSGGPQSILSADGQNVDIDVGELRYGERKEMLIELELDNTDQQRMMMRREQQSRQLNATDQFVAAMGLDALAIDDAPDFVDGMMDRMIDEVPVLEVDGSFFDPAAAKNVSRLAHPVLLTVTLLPMQSARPDKQSNSGVSDPVIVRRRMELLASDMITRALVLVSRRNFPQAQKIMGETKRILHTVLQNISRSLPAPSAGGSGVRNRKELLALAAVRAMQAILQDLQVLSEALEDNVDLFAHDHRNFGAQQAMILRDQKSWSGRSATERIFWTTDNSIELVSRSTDWVPRE</sequence>
<dbReference type="PROSITE" id="PS50089">
    <property type="entry name" value="ZF_RING_2"/>
    <property type="match status" value="1"/>
</dbReference>
<keyword evidence="5" id="KW-1185">Reference proteome</keyword>
<dbReference type="InterPro" id="IPR033511">
    <property type="entry name" value="Cdc24/Scd1_PH_dom"/>
</dbReference>
<dbReference type="InterPro" id="IPR051266">
    <property type="entry name" value="CLCR"/>
</dbReference>
<evidence type="ECO:0000256" key="1">
    <source>
        <dbReference type="PROSITE-ProRule" id="PRU00175"/>
    </source>
</evidence>
<feature type="compositionally biased region" description="Low complexity" evidence="2">
    <location>
        <begin position="577"/>
        <end position="590"/>
    </location>
</feature>
<dbReference type="Pfam" id="PF15411">
    <property type="entry name" value="PH_10"/>
    <property type="match status" value="1"/>
</dbReference>
<dbReference type="PANTHER" id="PTHR10579:SF43">
    <property type="entry name" value="ZINC FINGER (C3HC4-TYPE RING FINGER) FAMILY PROTEIN"/>
    <property type="match status" value="1"/>
</dbReference>
<dbReference type="EMBL" id="NHTK01006082">
    <property type="protein sequence ID" value="PPQ64777.1"/>
    <property type="molecule type" value="Genomic_DNA"/>
</dbReference>
<protein>
    <recommendedName>
        <fullName evidence="3">RING-type domain-containing protein</fullName>
    </recommendedName>
</protein>
<feature type="domain" description="RING-type" evidence="3">
    <location>
        <begin position="107"/>
        <end position="168"/>
    </location>
</feature>
<evidence type="ECO:0000259" key="3">
    <source>
        <dbReference type="PROSITE" id="PS50089"/>
    </source>
</evidence>
<dbReference type="PANTHER" id="PTHR10579">
    <property type="entry name" value="CALCIUM-ACTIVATED CHLORIDE CHANNEL REGULATOR"/>
    <property type="match status" value="1"/>
</dbReference>
<dbReference type="InParanoid" id="A0A409VEZ5"/>
<keyword evidence="1" id="KW-0863">Zinc-finger</keyword>
<dbReference type="Gene3D" id="2.30.29.30">
    <property type="entry name" value="Pleckstrin-homology domain (PH domain)/Phosphotyrosine-binding domain (PTB)"/>
    <property type="match status" value="1"/>
</dbReference>
<feature type="compositionally biased region" description="Polar residues" evidence="2">
    <location>
        <begin position="230"/>
        <end position="239"/>
    </location>
</feature>
<dbReference type="Gene3D" id="3.40.50.410">
    <property type="entry name" value="von Willebrand factor, type A domain"/>
    <property type="match status" value="1"/>
</dbReference>
<dbReference type="Gene3D" id="3.30.40.10">
    <property type="entry name" value="Zinc/RING finger domain, C3HC4 (zinc finger)"/>
    <property type="match status" value="1"/>
</dbReference>
<dbReference type="CDD" id="cd13246">
    <property type="entry name" value="PH_Scd1"/>
    <property type="match status" value="1"/>
</dbReference>
<feature type="region of interest" description="Disordered" evidence="2">
    <location>
        <begin position="172"/>
        <end position="244"/>
    </location>
</feature>
<accession>A0A409VEZ5</accession>
<feature type="compositionally biased region" description="Polar residues" evidence="2">
    <location>
        <begin position="353"/>
        <end position="363"/>
    </location>
</feature>
<feature type="region of interest" description="Disordered" evidence="2">
    <location>
        <begin position="577"/>
        <end position="607"/>
    </location>
</feature>
<feature type="region of interest" description="Disordered" evidence="2">
    <location>
        <begin position="1"/>
        <end position="99"/>
    </location>
</feature>
<dbReference type="AlphaFoldDB" id="A0A409VEZ5"/>
<feature type="compositionally biased region" description="Low complexity" evidence="2">
    <location>
        <begin position="67"/>
        <end position="77"/>
    </location>
</feature>
<keyword evidence="1" id="KW-0862">Zinc</keyword>